<comment type="caution">
    <text evidence="7">The sequence shown here is derived from an EMBL/GenBank/DDBJ whole genome shotgun (WGS) entry which is preliminary data.</text>
</comment>
<evidence type="ECO:0000259" key="6">
    <source>
        <dbReference type="Pfam" id="PF00171"/>
    </source>
</evidence>
<dbReference type="Pfam" id="PF00171">
    <property type="entry name" value="Aldedh"/>
    <property type="match status" value="2"/>
</dbReference>
<name>A0ABR1ECI5_NECAM</name>
<dbReference type="InterPro" id="IPR015590">
    <property type="entry name" value="Aldehyde_DH_dom"/>
</dbReference>
<dbReference type="InterPro" id="IPR016161">
    <property type="entry name" value="Ald_DH/histidinol_DH"/>
</dbReference>
<evidence type="ECO:0000313" key="7">
    <source>
        <dbReference type="EMBL" id="KAK6760035.1"/>
    </source>
</evidence>
<comment type="similarity">
    <text evidence="1 5">Belongs to the aldehyde dehydrogenase family.</text>
</comment>
<dbReference type="InterPro" id="IPR016163">
    <property type="entry name" value="Ald_DH_C"/>
</dbReference>
<organism evidence="7 8">
    <name type="scientific">Necator americanus</name>
    <name type="common">Human hookworm</name>
    <dbReference type="NCBI Taxonomy" id="51031"/>
    <lineage>
        <taxon>Eukaryota</taxon>
        <taxon>Metazoa</taxon>
        <taxon>Ecdysozoa</taxon>
        <taxon>Nematoda</taxon>
        <taxon>Chromadorea</taxon>
        <taxon>Rhabditida</taxon>
        <taxon>Rhabditina</taxon>
        <taxon>Rhabditomorpha</taxon>
        <taxon>Strongyloidea</taxon>
        <taxon>Ancylostomatidae</taxon>
        <taxon>Bunostominae</taxon>
        <taxon>Necator</taxon>
    </lineage>
</organism>
<evidence type="ECO:0000256" key="5">
    <source>
        <dbReference type="RuleBase" id="RU003345"/>
    </source>
</evidence>
<reference evidence="7 8" key="1">
    <citation type="submission" date="2023-08" db="EMBL/GenBank/DDBJ databases">
        <title>A Necator americanus chromosomal reference genome.</title>
        <authorList>
            <person name="Ilik V."/>
            <person name="Petrzelkova K.J."/>
            <person name="Pardy F."/>
            <person name="Fuh T."/>
            <person name="Niatou-Singa F.S."/>
            <person name="Gouil Q."/>
            <person name="Baker L."/>
            <person name="Ritchie M.E."/>
            <person name="Jex A.R."/>
            <person name="Gazzola D."/>
            <person name="Li H."/>
            <person name="Toshio Fujiwara R."/>
            <person name="Zhan B."/>
            <person name="Aroian R.V."/>
            <person name="Pafco B."/>
            <person name="Schwarz E.M."/>
        </authorList>
    </citation>
    <scope>NUCLEOTIDE SEQUENCE [LARGE SCALE GENOMIC DNA]</scope>
    <source>
        <strain evidence="7 8">Aroian</strain>
        <tissue evidence="7">Whole animal</tissue>
    </source>
</reference>
<evidence type="ECO:0000256" key="2">
    <source>
        <dbReference type="ARBA" id="ARBA00023002"/>
    </source>
</evidence>
<evidence type="ECO:0000313" key="8">
    <source>
        <dbReference type="Proteomes" id="UP001303046"/>
    </source>
</evidence>
<keyword evidence="3" id="KW-0520">NAD</keyword>
<dbReference type="PROSITE" id="PS00070">
    <property type="entry name" value="ALDEHYDE_DEHYDR_CYS"/>
    <property type="match status" value="1"/>
</dbReference>
<evidence type="ECO:0000256" key="4">
    <source>
        <dbReference type="PROSITE-ProRule" id="PRU10007"/>
    </source>
</evidence>
<dbReference type="CDD" id="cd07093">
    <property type="entry name" value="ALDH_F8_HMSADH"/>
    <property type="match status" value="1"/>
</dbReference>
<gene>
    <name evidence="7" type="primary">Necator_chrX.g21688</name>
    <name evidence="7" type="ORF">RB195_021527</name>
</gene>
<feature type="domain" description="Aldehyde dehydrogenase" evidence="6">
    <location>
        <begin position="200"/>
        <end position="518"/>
    </location>
</feature>
<evidence type="ECO:0000256" key="3">
    <source>
        <dbReference type="ARBA" id="ARBA00023027"/>
    </source>
</evidence>
<protein>
    <recommendedName>
        <fullName evidence="6">Aldehyde dehydrogenase domain-containing protein</fullName>
    </recommendedName>
</protein>
<dbReference type="Gene3D" id="3.40.605.10">
    <property type="entry name" value="Aldehyde Dehydrogenase, Chain A, domain 1"/>
    <property type="match status" value="1"/>
</dbReference>
<keyword evidence="2 5" id="KW-0560">Oxidoreductase</keyword>
<dbReference type="PANTHER" id="PTHR43720">
    <property type="entry name" value="2-AMINOMUCONIC SEMIALDEHYDE DEHYDROGENASE"/>
    <property type="match status" value="1"/>
</dbReference>
<sequence>MLSEVIDRLVHSPNNEHEPLSNFINDEFVEVKDLIPSINPATGQTWIRIPNSGKEDVNKAVAAANRAFSSWSSTSAQYRSNLLLKLADIIEQNSDGLAVLESRDQGKPVKLARMIDIPRCVHNFRFFATVILHHTSASTVIDEPIRAINYVRNDPIGVSGLISPWNLPLYLRSRICEKHVLCVCLVEMLLLIHLQICFWLSFKLAPALATGNTVVCKPSELTSVTAWVLMHAFREAGFPAGVVNMVIGTGPSTGQHLVEHPDVPLVSFTGSTVVGKKVGEICARLNKKVSLEMGGKNAAIIYPSCDLTKHLATIARSCFINQGEICLCTSRIFVHSSLYENFVEQLVNEAKKFTVGDPSEDVTLGAINSGEHFNKVKSYITIAHKDGGTVHCGGVVDMNGELRNGFFIAPTVVTGLPDSSRCMQEEIFGPVVCVTKFSSLEEVTSRANNTCYGLSATVWSENNEELINTAHRLRVGTVWCNTWLTRDLNMPFGGTKQSGMGREGAVDSLHFFTEQKTICIKM</sequence>
<dbReference type="SUPFAM" id="SSF53720">
    <property type="entry name" value="ALDH-like"/>
    <property type="match status" value="2"/>
</dbReference>
<dbReference type="PROSITE" id="PS00687">
    <property type="entry name" value="ALDEHYDE_DEHYDR_GLU"/>
    <property type="match status" value="1"/>
</dbReference>
<evidence type="ECO:0000256" key="1">
    <source>
        <dbReference type="ARBA" id="ARBA00009986"/>
    </source>
</evidence>
<accession>A0ABR1ECI5</accession>
<keyword evidence="8" id="KW-1185">Reference proteome</keyword>
<dbReference type="PANTHER" id="PTHR43720:SF2">
    <property type="entry name" value="2-AMINOMUCONIC SEMIALDEHYDE DEHYDROGENASE"/>
    <property type="match status" value="1"/>
</dbReference>
<dbReference type="Proteomes" id="UP001303046">
    <property type="component" value="Unassembled WGS sequence"/>
</dbReference>
<feature type="active site" evidence="4">
    <location>
        <position position="292"/>
    </location>
</feature>
<dbReference type="Gene3D" id="3.40.309.10">
    <property type="entry name" value="Aldehyde Dehydrogenase, Chain A, domain 2"/>
    <property type="match status" value="1"/>
</dbReference>
<dbReference type="InterPro" id="IPR016160">
    <property type="entry name" value="Ald_DH_CS_CYS"/>
</dbReference>
<proteinExistence type="inferred from homology"/>
<dbReference type="EMBL" id="JAVFWL010000006">
    <property type="protein sequence ID" value="KAK6760035.1"/>
    <property type="molecule type" value="Genomic_DNA"/>
</dbReference>
<dbReference type="InterPro" id="IPR029510">
    <property type="entry name" value="Ald_DH_CS_GLU"/>
</dbReference>
<dbReference type="InterPro" id="IPR016162">
    <property type="entry name" value="Ald_DH_N"/>
</dbReference>
<feature type="domain" description="Aldehyde dehydrogenase" evidence="6">
    <location>
        <begin position="34"/>
        <end position="173"/>
    </location>
</feature>